<reference evidence="1" key="1">
    <citation type="submission" date="2024-05" db="EMBL/GenBank/DDBJ databases">
        <authorList>
            <person name="Kim S."/>
            <person name="Heo J."/>
            <person name="Choi H."/>
            <person name="Choi Y."/>
            <person name="Kwon S.-W."/>
            <person name="Kim Y."/>
        </authorList>
    </citation>
    <scope>NUCLEOTIDE SEQUENCE</scope>
    <source>
        <strain evidence="1">KACC 23698</strain>
    </source>
</reference>
<accession>A0AAU7JCU8</accession>
<organism evidence="1">
    <name type="scientific">Alsobacter sp. KACC 23698</name>
    <dbReference type="NCBI Taxonomy" id="3149229"/>
    <lineage>
        <taxon>Bacteria</taxon>
        <taxon>Pseudomonadati</taxon>
        <taxon>Pseudomonadota</taxon>
        <taxon>Alphaproteobacteria</taxon>
        <taxon>Hyphomicrobiales</taxon>
        <taxon>Alsobacteraceae</taxon>
        <taxon>Alsobacter</taxon>
    </lineage>
</organism>
<name>A0AAU7JCU8_9HYPH</name>
<proteinExistence type="predicted"/>
<protein>
    <submittedName>
        <fullName evidence="1">Uncharacterized protein</fullName>
    </submittedName>
</protein>
<dbReference type="AlphaFoldDB" id="A0AAU7JCU8"/>
<dbReference type="RefSeq" id="WP_406854667.1">
    <property type="nucleotide sequence ID" value="NZ_CP157484.1"/>
</dbReference>
<sequence>MIIRERMIKTGELFGQKLWTPEEDAILKAYYPDKRAAHAALPHRTFQAVKSRGVTLGIAPRRMVWSAVDLKRLKKMRPTASSAELTEAFPGRSLSSILHAASYYGAKRRPRPPAKMGDPLVDEIRLRAFQLGFSICDLDEEAKSRGFFRSWARPKLLRYMERAIDILGGKLVIEWEDAGFEGSARKVG</sequence>
<gene>
    <name evidence="1" type="ORF">ABEG18_19250</name>
</gene>
<evidence type="ECO:0000313" key="1">
    <source>
        <dbReference type="EMBL" id="XBO37839.1"/>
    </source>
</evidence>
<dbReference type="EMBL" id="CP157484">
    <property type="protein sequence ID" value="XBO37839.1"/>
    <property type="molecule type" value="Genomic_DNA"/>
</dbReference>